<dbReference type="RefSeq" id="WP_014855542.1">
    <property type="nucleotide sequence ID" value="NC_018178.1"/>
</dbReference>
<dbReference type="Pfam" id="PF13241">
    <property type="entry name" value="NAD_binding_7"/>
    <property type="match status" value="1"/>
</dbReference>
<dbReference type="Gene3D" id="3.30.950.10">
    <property type="entry name" value="Methyltransferase, Cobalt-precorrin-4 Transmethylase, Domain 2"/>
    <property type="match status" value="1"/>
</dbReference>
<protein>
    <submittedName>
        <fullName evidence="18">Uroporphyrin-III C-methyltransferase</fullName>
    </submittedName>
</protein>
<dbReference type="HOGENOM" id="CLU_011276_2_1_10"/>
<dbReference type="Gene3D" id="3.40.50.720">
    <property type="entry name" value="NAD(P)-binding Rossmann-like Domain"/>
    <property type="match status" value="1"/>
</dbReference>
<evidence type="ECO:0000313" key="18">
    <source>
        <dbReference type="EMBL" id="AFN74106.1"/>
    </source>
</evidence>
<organism evidence="18 19">
    <name type="scientific">Melioribacter roseus (strain DSM 23840 / JCM 17771 / VKM B-2668 / P3M-2)</name>
    <dbReference type="NCBI Taxonomy" id="1191523"/>
    <lineage>
        <taxon>Bacteria</taxon>
        <taxon>Pseudomonadati</taxon>
        <taxon>Ignavibacteriota</taxon>
        <taxon>Ignavibacteria</taxon>
        <taxon>Ignavibacteriales</taxon>
        <taxon>Melioribacteraceae</taxon>
        <taxon>Melioribacter</taxon>
    </lineage>
</organism>
<dbReference type="PROSITE" id="PS00840">
    <property type="entry name" value="SUMT_2"/>
    <property type="match status" value="1"/>
</dbReference>
<dbReference type="FunFam" id="3.40.1010.10:FF:000001">
    <property type="entry name" value="Siroheme synthase"/>
    <property type="match status" value="1"/>
</dbReference>
<reference evidence="18 19" key="1">
    <citation type="journal article" date="2013" name="PLoS ONE">
        <title>Genomic analysis of Melioribacter roseus, facultatively anaerobic organotrophic bacterium representing a novel deep lineage within Bacteriodetes/Chlorobi group.</title>
        <authorList>
            <person name="Kadnikov V.V."/>
            <person name="Mardanov A.V."/>
            <person name="Podosokorskaya O.A."/>
            <person name="Gavrilov S.N."/>
            <person name="Kublanov I.V."/>
            <person name="Beletsky A.V."/>
            <person name="Bonch-Osmolovskaya E.A."/>
            <person name="Ravin N.V."/>
        </authorList>
    </citation>
    <scope>NUCLEOTIDE SEQUENCE [LARGE SCALE GENOMIC DNA]</scope>
    <source>
        <strain evidence="19">JCM 17771 / P3M-2</strain>
    </source>
</reference>
<evidence type="ECO:0000256" key="7">
    <source>
        <dbReference type="ARBA" id="ARBA00023002"/>
    </source>
</evidence>
<proteinExistence type="inferred from homology"/>
<comment type="pathway">
    <text evidence="12">Porphyrin-containing compound metabolism; siroheme biosynthesis; precorrin-2 from uroporphyrinogen III: step 1/1.</text>
</comment>
<evidence type="ECO:0000259" key="17">
    <source>
        <dbReference type="Pfam" id="PF14824"/>
    </source>
</evidence>
<dbReference type="Gene3D" id="3.30.160.110">
    <property type="entry name" value="Siroheme synthase, domain 2"/>
    <property type="match status" value="1"/>
</dbReference>
<evidence type="ECO:0000256" key="12">
    <source>
        <dbReference type="ARBA" id="ARBA00025705"/>
    </source>
</evidence>
<dbReference type="EMBL" id="CP003557">
    <property type="protein sequence ID" value="AFN74106.1"/>
    <property type="molecule type" value="Genomic_DNA"/>
</dbReference>
<feature type="domain" description="Siroheme synthase central" evidence="17">
    <location>
        <begin position="118"/>
        <end position="142"/>
    </location>
</feature>
<dbReference type="NCBIfam" id="TIGR01470">
    <property type="entry name" value="cysG_Nterm"/>
    <property type="match status" value="1"/>
</dbReference>
<evidence type="ECO:0000256" key="3">
    <source>
        <dbReference type="ARBA" id="ARBA00022573"/>
    </source>
</evidence>
<feature type="domain" description="Tetrapyrrole methylase" evidence="16">
    <location>
        <begin position="179"/>
        <end position="391"/>
    </location>
</feature>
<keyword evidence="3" id="KW-0169">Cobalamin biosynthesis</keyword>
<dbReference type="STRING" id="1191523.MROS_0865"/>
<dbReference type="GO" id="GO:0032259">
    <property type="term" value="P:methylation"/>
    <property type="evidence" value="ECO:0007669"/>
    <property type="project" value="UniProtKB-KW"/>
</dbReference>
<dbReference type="InterPro" id="IPR036291">
    <property type="entry name" value="NAD(P)-bd_dom_sf"/>
</dbReference>
<keyword evidence="8" id="KW-0520">NAD</keyword>
<dbReference type="InterPro" id="IPR003043">
    <property type="entry name" value="Uropor_MeTrfase_CS"/>
</dbReference>
<keyword evidence="6" id="KW-0949">S-adenosyl-L-methionine</keyword>
<dbReference type="InterPro" id="IPR035996">
    <property type="entry name" value="4pyrrol_Methylase_sf"/>
</dbReference>
<gene>
    <name evidence="18" type="ordered locus">MROS_0865</name>
</gene>
<dbReference type="Proteomes" id="UP000009011">
    <property type="component" value="Chromosome"/>
</dbReference>
<dbReference type="GO" id="GO:0043115">
    <property type="term" value="F:precorrin-2 dehydrogenase activity"/>
    <property type="evidence" value="ECO:0007669"/>
    <property type="project" value="UniProtKB-EC"/>
</dbReference>
<evidence type="ECO:0000256" key="4">
    <source>
        <dbReference type="ARBA" id="ARBA00022603"/>
    </source>
</evidence>
<dbReference type="InterPro" id="IPR006366">
    <property type="entry name" value="CobA/CysG_C"/>
</dbReference>
<accession>I7A2F6</accession>
<dbReference type="GO" id="GO:0019354">
    <property type="term" value="P:siroheme biosynthetic process"/>
    <property type="evidence" value="ECO:0007669"/>
    <property type="project" value="UniProtKB-UniPathway"/>
</dbReference>
<comment type="similarity">
    <text evidence="2 15">Belongs to the precorrin methyltransferase family.</text>
</comment>
<dbReference type="PANTHER" id="PTHR45790">
    <property type="entry name" value="SIROHEME SYNTHASE-RELATED"/>
    <property type="match status" value="1"/>
</dbReference>
<dbReference type="PATRIC" id="fig|1191523.3.peg.913"/>
<evidence type="ECO:0000256" key="2">
    <source>
        <dbReference type="ARBA" id="ARBA00005879"/>
    </source>
</evidence>
<dbReference type="KEGG" id="mro:MROS_0865"/>
<keyword evidence="7" id="KW-0560">Oxidoreductase</keyword>
<dbReference type="InterPro" id="IPR000878">
    <property type="entry name" value="4pyrrol_Mease"/>
</dbReference>
<keyword evidence="5 15" id="KW-0808">Transferase</keyword>
<dbReference type="SUPFAM" id="SSF75615">
    <property type="entry name" value="Siroheme synthase middle domains-like"/>
    <property type="match status" value="1"/>
</dbReference>
<keyword evidence="9" id="KW-0456">Lyase</keyword>
<dbReference type="InterPro" id="IPR012409">
    <property type="entry name" value="Sirohaem_synth"/>
</dbReference>
<feature type="active site" description="Proton acceptor" evidence="14">
    <location>
        <position position="211"/>
    </location>
</feature>
<dbReference type="GO" id="GO:0004851">
    <property type="term" value="F:uroporphyrin-III C-methyltransferase activity"/>
    <property type="evidence" value="ECO:0007669"/>
    <property type="project" value="InterPro"/>
</dbReference>
<dbReference type="OrthoDB" id="9815856at2"/>
<dbReference type="UniPathway" id="UPA00262">
    <property type="reaction ID" value="UER00222"/>
</dbReference>
<keyword evidence="4 15" id="KW-0489">Methyltransferase</keyword>
<dbReference type="Pfam" id="PF00590">
    <property type="entry name" value="TP_methylase"/>
    <property type="match status" value="1"/>
</dbReference>
<dbReference type="NCBIfam" id="TIGR01469">
    <property type="entry name" value="cobA_cysG_Cterm"/>
    <property type="match status" value="1"/>
</dbReference>
<dbReference type="InterPro" id="IPR014777">
    <property type="entry name" value="4pyrrole_Mease_sub1"/>
</dbReference>
<dbReference type="InterPro" id="IPR050161">
    <property type="entry name" value="Siro_Cobalamin_biosynth"/>
</dbReference>
<keyword evidence="11" id="KW-0511">Multifunctional enzyme</keyword>
<dbReference type="eggNOG" id="COG0007">
    <property type="taxonomic scope" value="Bacteria"/>
</dbReference>
<evidence type="ECO:0000256" key="14">
    <source>
        <dbReference type="PIRSR" id="PIRSR036426-1"/>
    </source>
</evidence>
<evidence type="ECO:0000259" key="16">
    <source>
        <dbReference type="Pfam" id="PF00590"/>
    </source>
</evidence>
<keyword evidence="19" id="KW-1185">Reference proteome</keyword>
<evidence type="ECO:0000256" key="5">
    <source>
        <dbReference type="ARBA" id="ARBA00022679"/>
    </source>
</evidence>
<comment type="catalytic activity">
    <reaction evidence="13">
        <text>precorrin-2 + NAD(+) = sirohydrochlorin + NADH + 2 H(+)</text>
        <dbReference type="Rhea" id="RHEA:15613"/>
        <dbReference type="ChEBI" id="CHEBI:15378"/>
        <dbReference type="ChEBI" id="CHEBI:57540"/>
        <dbReference type="ChEBI" id="CHEBI:57945"/>
        <dbReference type="ChEBI" id="CHEBI:58351"/>
        <dbReference type="ChEBI" id="CHEBI:58827"/>
        <dbReference type="EC" id="1.3.1.76"/>
    </reaction>
</comment>
<dbReference type="Gene3D" id="3.40.1010.10">
    <property type="entry name" value="Cobalt-precorrin-4 Transmethylase, Domain 1"/>
    <property type="match status" value="1"/>
</dbReference>
<dbReference type="GO" id="GO:0051266">
    <property type="term" value="F:sirohydrochlorin ferrochelatase activity"/>
    <property type="evidence" value="ECO:0007669"/>
    <property type="project" value="InterPro"/>
</dbReference>
<keyword evidence="10" id="KW-0627">Porphyrin biosynthesis</keyword>
<dbReference type="AlphaFoldDB" id="I7A2F6"/>
<evidence type="ECO:0000256" key="1">
    <source>
        <dbReference type="ARBA" id="ARBA00005010"/>
    </source>
</evidence>
<sequence length="429" mass="47447">MYKIKSLPVLLRNPKILVIGGGNVAGQKISVLLQNNVDFVAIAEHFREELQNLEFKRLTKSFEKKDAEGFDIIIDATGNPEVNRQLKELKKERFFLLNTVDVPQECDFYFSSLLLYNNLKIAISSDGASPTLTQVVRDRIKNYLPAKLEELAEKKLNERSSGIVDVESTRSETERLFGKVFIVGCGVGGVEFLTVKAYHILKEGIDAAVYDNLVSDEILSILPGRVEKIYAGKSKGSHSMTQEEINTLLVKLASEGKRVGRLKNGDPYIFGRGSEEALHLINNKIDVEIIPGISSATAAPLLAGIPPTSRNFSSSVSIVTGHLKGGEFDYSWIDLLKRKNHTTVVLMGVTYADKISELARKQKVDDFTPAAVISNAGRRDQKVEIGALSDLEELAARAVQPSLIVFGDVVNLSRILPRYTVNEFINQQV</sequence>
<dbReference type="SUPFAM" id="SSF53790">
    <property type="entry name" value="Tetrapyrrole methylase"/>
    <property type="match status" value="1"/>
</dbReference>
<dbReference type="PIRSF" id="PIRSF036426">
    <property type="entry name" value="Sirohaem_synth"/>
    <property type="match status" value="1"/>
</dbReference>
<evidence type="ECO:0000256" key="6">
    <source>
        <dbReference type="ARBA" id="ARBA00022691"/>
    </source>
</evidence>
<feature type="active site" description="Proton donor" evidence="14">
    <location>
        <position position="233"/>
    </location>
</feature>
<dbReference type="GO" id="GO:0051287">
    <property type="term" value="F:NAD binding"/>
    <property type="evidence" value="ECO:0007669"/>
    <property type="project" value="InterPro"/>
</dbReference>
<dbReference type="eggNOG" id="COG1648">
    <property type="taxonomic scope" value="Bacteria"/>
</dbReference>
<evidence type="ECO:0000256" key="15">
    <source>
        <dbReference type="RuleBase" id="RU003960"/>
    </source>
</evidence>
<evidence type="ECO:0000313" key="19">
    <source>
        <dbReference type="Proteomes" id="UP000009011"/>
    </source>
</evidence>
<name>I7A2F6_MELRP</name>
<dbReference type="NCBIfam" id="NF004790">
    <property type="entry name" value="PRK06136.1"/>
    <property type="match status" value="1"/>
</dbReference>
<evidence type="ECO:0000256" key="13">
    <source>
        <dbReference type="ARBA" id="ARBA00047561"/>
    </source>
</evidence>
<dbReference type="CDD" id="cd11642">
    <property type="entry name" value="SUMT"/>
    <property type="match status" value="1"/>
</dbReference>
<evidence type="ECO:0000256" key="9">
    <source>
        <dbReference type="ARBA" id="ARBA00023239"/>
    </source>
</evidence>
<dbReference type="SUPFAM" id="SSF51735">
    <property type="entry name" value="NAD(P)-binding Rossmann-fold domains"/>
    <property type="match status" value="1"/>
</dbReference>
<dbReference type="GO" id="GO:0009236">
    <property type="term" value="P:cobalamin biosynthetic process"/>
    <property type="evidence" value="ECO:0007669"/>
    <property type="project" value="UniProtKB-KW"/>
</dbReference>
<dbReference type="InterPro" id="IPR006367">
    <property type="entry name" value="Sirohaem_synthase_N"/>
</dbReference>
<dbReference type="PANTHER" id="PTHR45790:SF3">
    <property type="entry name" value="S-ADENOSYL-L-METHIONINE-DEPENDENT UROPORPHYRINOGEN III METHYLTRANSFERASE, CHLOROPLASTIC"/>
    <property type="match status" value="1"/>
</dbReference>
<dbReference type="InterPro" id="IPR028281">
    <property type="entry name" value="Sirohaem_synthase_central"/>
</dbReference>
<dbReference type="Pfam" id="PF14824">
    <property type="entry name" value="Sirohm_synth_M"/>
    <property type="match status" value="1"/>
</dbReference>
<dbReference type="InterPro" id="IPR014776">
    <property type="entry name" value="4pyrrole_Mease_sub2"/>
</dbReference>
<evidence type="ECO:0000256" key="11">
    <source>
        <dbReference type="ARBA" id="ARBA00023268"/>
    </source>
</evidence>
<evidence type="ECO:0000256" key="8">
    <source>
        <dbReference type="ARBA" id="ARBA00023027"/>
    </source>
</evidence>
<comment type="pathway">
    <text evidence="1">Porphyrin-containing compound metabolism; siroheme biosynthesis; sirohydrochlorin from precorrin-2: step 1/1.</text>
</comment>
<evidence type="ECO:0000256" key="10">
    <source>
        <dbReference type="ARBA" id="ARBA00023244"/>
    </source>
</evidence>